<proteinExistence type="predicted"/>
<dbReference type="InterPro" id="IPR019904">
    <property type="entry name" value="Peroxiredoxin_OsmC"/>
</dbReference>
<name>A0A2A6FPS2_9MICO</name>
<dbReference type="InterPro" id="IPR036102">
    <property type="entry name" value="OsmC/Ohrsf"/>
</dbReference>
<dbReference type="Pfam" id="PF02566">
    <property type="entry name" value="OsmC"/>
    <property type="match status" value="1"/>
</dbReference>
<evidence type="ECO:0000313" key="2">
    <source>
        <dbReference type="Proteomes" id="UP000219994"/>
    </source>
</evidence>
<dbReference type="InterPro" id="IPR003718">
    <property type="entry name" value="OsmC/Ohr_fam"/>
</dbReference>
<gene>
    <name evidence="1" type="ORF">B5766_09765</name>
</gene>
<dbReference type="EMBL" id="NAEP01000046">
    <property type="protein sequence ID" value="PDQ34739.1"/>
    <property type="molecule type" value="Genomic_DNA"/>
</dbReference>
<dbReference type="GO" id="GO:0006979">
    <property type="term" value="P:response to oxidative stress"/>
    <property type="evidence" value="ECO:0007669"/>
    <property type="project" value="InterPro"/>
</dbReference>
<dbReference type="AlphaFoldDB" id="A0A2A6FPS2"/>
<dbReference type="Gene3D" id="3.30.300.20">
    <property type="match status" value="1"/>
</dbReference>
<dbReference type="PANTHER" id="PTHR42830">
    <property type="entry name" value="OSMOTICALLY INDUCIBLE FAMILY PROTEIN"/>
    <property type="match status" value="1"/>
</dbReference>
<accession>A0A2A6FPS2</accession>
<dbReference type="Proteomes" id="UP000219994">
    <property type="component" value="Unassembled WGS sequence"/>
</dbReference>
<dbReference type="InterPro" id="IPR052707">
    <property type="entry name" value="OsmC_Ohr_Peroxiredoxin"/>
</dbReference>
<dbReference type="PANTHER" id="PTHR42830:SF1">
    <property type="entry name" value="OSMOTICALLY INDUCIBLE FAMILY PROTEIN"/>
    <property type="match status" value="1"/>
</dbReference>
<dbReference type="NCBIfam" id="TIGR03562">
    <property type="entry name" value="osmo_induc_OsmC"/>
    <property type="match status" value="1"/>
</dbReference>
<evidence type="ECO:0000313" key="1">
    <source>
        <dbReference type="EMBL" id="PDQ34739.1"/>
    </source>
</evidence>
<comment type="caution">
    <text evidence="1">The sequence shown here is derived from an EMBL/GenBank/DDBJ whole genome shotgun (WGS) entry which is preliminary data.</text>
</comment>
<sequence>MPVTSESTAVWNGTLLEGDGTVVLDSSGTATFPLTWKARSFGTENTTNPEELLAAAHASCFSMALSHALTEAGSPPERIQTTAAVTFEVGKGVLGSHLLVSARVPGLTEAQFEAFTTRAKSECPISRALTGIPITIEAELA</sequence>
<organism evidence="1 2">
    <name type="scientific">Candidatus Lumbricidiphila eiseniae</name>
    <dbReference type="NCBI Taxonomy" id="1969409"/>
    <lineage>
        <taxon>Bacteria</taxon>
        <taxon>Bacillati</taxon>
        <taxon>Actinomycetota</taxon>
        <taxon>Actinomycetes</taxon>
        <taxon>Micrococcales</taxon>
        <taxon>Microbacteriaceae</taxon>
        <taxon>Candidatus Lumbricidiphila</taxon>
    </lineage>
</organism>
<protein>
    <submittedName>
        <fullName evidence="1">Peroxiredoxin</fullName>
    </submittedName>
</protein>
<dbReference type="InterPro" id="IPR015946">
    <property type="entry name" value="KH_dom-like_a/b"/>
</dbReference>
<dbReference type="SUPFAM" id="SSF82784">
    <property type="entry name" value="OsmC-like"/>
    <property type="match status" value="1"/>
</dbReference>
<reference evidence="2" key="1">
    <citation type="submission" date="2017-03" db="EMBL/GenBank/DDBJ databases">
        <authorList>
            <person name="Lund M.B."/>
        </authorList>
    </citation>
    <scope>NUCLEOTIDE SEQUENCE [LARGE SCALE GENOMIC DNA]</scope>
</reference>
<dbReference type="GO" id="GO:0004601">
    <property type="term" value="F:peroxidase activity"/>
    <property type="evidence" value="ECO:0007669"/>
    <property type="project" value="InterPro"/>
</dbReference>